<evidence type="ECO:0000259" key="3">
    <source>
        <dbReference type="Pfam" id="PF20778"/>
    </source>
</evidence>
<dbReference type="GeneID" id="25281366"/>
<evidence type="ECO:0000256" key="1">
    <source>
        <dbReference type="SAM" id="MobiDB-lite"/>
    </source>
</evidence>
<dbReference type="VEuPathDB" id="FungiDB:A1O9_06449"/>
<dbReference type="STRING" id="1182545.A0A072PGT7"/>
<proteinExistence type="predicted"/>
<organism evidence="4 5">
    <name type="scientific">Exophiala aquamarina CBS 119918</name>
    <dbReference type="NCBI Taxonomy" id="1182545"/>
    <lineage>
        <taxon>Eukaryota</taxon>
        <taxon>Fungi</taxon>
        <taxon>Dikarya</taxon>
        <taxon>Ascomycota</taxon>
        <taxon>Pezizomycotina</taxon>
        <taxon>Eurotiomycetes</taxon>
        <taxon>Chaetothyriomycetidae</taxon>
        <taxon>Chaetothyriales</taxon>
        <taxon>Herpotrichiellaceae</taxon>
        <taxon>Exophiala</taxon>
    </lineage>
</organism>
<dbReference type="Proteomes" id="UP000027920">
    <property type="component" value="Unassembled WGS sequence"/>
</dbReference>
<dbReference type="OrthoDB" id="5392646at2759"/>
<protein>
    <submittedName>
        <fullName evidence="4">Uncharacterized protein</fullName>
    </submittedName>
</protein>
<dbReference type="InterPro" id="IPR048401">
    <property type="entry name" value="SLS1_C"/>
</dbReference>
<feature type="region of interest" description="Disordered" evidence="1">
    <location>
        <begin position="51"/>
        <end position="78"/>
    </location>
</feature>
<evidence type="ECO:0000313" key="4">
    <source>
        <dbReference type="EMBL" id="KEF58523.1"/>
    </source>
</evidence>
<dbReference type="HOGENOM" id="CLU_315461_0_0_1"/>
<dbReference type="EMBL" id="AMGV01000004">
    <property type="protein sequence ID" value="KEF58523.1"/>
    <property type="molecule type" value="Genomic_DNA"/>
</dbReference>
<reference evidence="4 5" key="1">
    <citation type="submission" date="2013-03" db="EMBL/GenBank/DDBJ databases">
        <title>The Genome Sequence of Exophiala aquamarina CBS 119918.</title>
        <authorList>
            <consortium name="The Broad Institute Genomics Platform"/>
            <person name="Cuomo C."/>
            <person name="de Hoog S."/>
            <person name="Gorbushina A."/>
            <person name="Walker B."/>
            <person name="Young S.K."/>
            <person name="Zeng Q."/>
            <person name="Gargeya S."/>
            <person name="Fitzgerald M."/>
            <person name="Haas B."/>
            <person name="Abouelleil A."/>
            <person name="Allen A.W."/>
            <person name="Alvarado L."/>
            <person name="Arachchi H.M."/>
            <person name="Berlin A.M."/>
            <person name="Chapman S.B."/>
            <person name="Gainer-Dewar J."/>
            <person name="Goldberg J."/>
            <person name="Griggs A."/>
            <person name="Gujja S."/>
            <person name="Hansen M."/>
            <person name="Howarth C."/>
            <person name="Imamovic A."/>
            <person name="Ireland A."/>
            <person name="Larimer J."/>
            <person name="McCowan C."/>
            <person name="Murphy C."/>
            <person name="Pearson M."/>
            <person name="Poon T.W."/>
            <person name="Priest M."/>
            <person name="Roberts A."/>
            <person name="Saif S."/>
            <person name="Shea T."/>
            <person name="Sisk P."/>
            <person name="Sykes S."/>
            <person name="Wortman J."/>
            <person name="Nusbaum C."/>
            <person name="Birren B."/>
        </authorList>
    </citation>
    <scope>NUCLEOTIDE SEQUENCE [LARGE SCALE GENOMIC DNA]</scope>
    <source>
        <strain evidence="4 5">CBS 119918</strain>
    </source>
</reference>
<gene>
    <name evidence="4" type="ORF">A1O9_06449</name>
</gene>
<dbReference type="InterPro" id="IPR048400">
    <property type="entry name" value="SLS1_N"/>
</dbReference>
<dbReference type="Pfam" id="PF20778">
    <property type="entry name" value="SLS1_C"/>
    <property type="match status" value="1"/>
</dbReference>
<feature type="compositionally biased region" description="Polar residues" evidence="1">
    <location>
        <begin position="57"/>
        <end position="67"/>
    </location>
</feature>
<feature type="domain" description="SLS1 C-terminal" evidence="3">
    <location>
        <begin position="410"/>
        <end position="675"/>
    </location>
</feature>
<name>A0A072PGT7_9EURO</name>
<dbReference type="Pfam" id="PF20776">
    <property type="entry name" value="SLS1_N"/>
    <property type="match status" value="1"/>
</dbReference>
<evidence type="ECO:0000259" key="2">
    <source>
        <dbReference type="Pfam" id="PF20776"/>
    </source>
</evidence>
<comment type="caution">
    <text evidence="4">The sequence shown here is derived from an EMBL/GenBank/DDBJ whole genome shotgun (WGS) entry which is preliminary data.</text>
</comment>
<feature type="non-terminal residue" evidence="4">
    <location>
        <position position="808"/>
    </location>
</feature>
<accession>A0A072PGT7</accession>
<keyword evidence="5" id="KW-1185">Reference proteome</keyword>
<feature type="compositionally biased region" description="Polar residues" evidence="1">
    <location>
        <begin position="497"/>
        <end position="515"/>
    </location>
</feature>
<feature type="region of interest" description="Disordered" evidence="1">
    <location>
        <begin position="494"/>
        <end position="520"/>
    </location>
</feature>
<sequence length="808" mass="90364">MFARVTTSAHVCLRCQRRLANIIPAKSSQLNVPSTSRRWQSSAVARLEEEEEEHLNAPSTPALTQTPPKFKSFTRWRPPTSKSAELGVNSLGKPAEVLILPAHDRKIPTLATEAGGQEDSVATLQESLDSEQSHVDPASLHRAIGQVYDKFLESRDDIAPEITLEEYNSMHHQMLRAFTQAQLQHYLLARLPDNHPFKVKSERSMKRSMKSRSILISKIFTEVWGLVIPSNAINENKSYNYIPDEATFEYLLTDPRQPLSTIAKEKNVTINAFRRERRFEVSGTPHAAKSAKKAINNFHKNKDNLQSIVVNFMSKKQSIYADPSMRGAVKAFLRRVQEKYHLHIAIGKTTIKIVHHNMPHAAKQAADEIRIAGESKKEIRRVHICQPRKSSQMALERYPTPPEFPLGISQTPWSRLMTTNIETSMSDPSSMRPHSISEAATIVQKLSAFFEPSKFLSAPTTRSNVRSEVTAIIGQALFQSKPIPLAAERAVKRPLANTDSQSTELSVYPSNTSPSVEGKGEHKRVADQLKSMAGPTFAGDLPFTLQQLINLDSWKELPLHTQRDIVTDRGQSIHRLVFACANIEESNNWPSFEVYASSALAAHTAERAELTVLRISAIHAQRSFYALFPEGQNDVKFTQQIKHDLVYPNKNKLVAHASTLEAFSEYFKSAQLVDGTRWIFESPLNLPVAFTMRSFAERRRLAPWGRAEISEAGNTTYDKALSKVGYYLHSMETVEADSHSVPVPITPGGSETATLSLDNITFSGSNVTRQELRLSDRPLFSTPSLKKLDLTTLVNGAMALAEHLGKDP</sequence>
<dbReference type="RefSeq" id="XP_013261113.1">
    <property type="nucleotide sequence ID" value="XM_013405659.1"/>
</dbReference>
<dbReference type="AlphaFoldDB" id="A0A072PGT7"/>
<evidence type="ECO:0000313" key="5">
    <source>
        <dbReference type="Proteomes" id="UP000027920"/>
    </source>
</evidence>
<feature type="domain" description="SLS1 N-terminal" evidence="2">
    <location>
        <begin position="158"/>
        <end position="228"/>
    </location>
</feature>